<feature type="compositionally biased region" description="Polar residues" evidence="1">
    <location>
        <begin position="123"/>
        <end position="132"/>
    </location>
</feature>
<gene>
    <name evidence="3" type="ORF">ACHAXA_001481</name>
</gene>
<protein>
    <recommendedName>
        <fullName evidence="2">FHA domain-containing protein</fullName>
    </recommendedName>
</protein>
<dbReference type="SUPFAM" id="SSF49879">
    <property type="entry name" value="SMAD/FHA domain"/>
    <property type="match status" value="1"/>
</dbReference>
<dbReference type="AlphaFoldDB" id="A0ABD3RZ14"/>
<dbReference type="Gene3D" id="2.60.200.20">
    <property type="match status" value="1"/>
</dbReference>
<dbReference type="Proteomes" id="UP001530377">
    <property type="component" value="Unassembled WGS sequence"/>
</dbReference>
<evidence type="ECO:0000259" key="2">
    <source>
        <dbReference type="PROSITE" id="PS50006"/>
    </source>
</evidence>
<keyword evidence="4" id="KW-1185">Reference proteome</keyword>
<comment type="caution">
    <text evidence="3">The sequence shown here is derived from an EMBL/GenBank/DDBJ whole genome shotgun (WGS) entry which is preliminary data.</text>
</comment>
<dbReference type="EMBL" id="JALLPB020000103">
    <property type="protein sequence ID" value="KAL3817474.1"/>
    <property type="molecule type" value="Genomic_DNA"/>
</dbReference>
<name>A0ABD3RZ14_9STRA</name>
<reference evidence="3 4" key="1">
    <citation type="submission" date="2024-10" db="EMBL/GenBank/DDBJ databases">
        <title>Updated reference genomes for cyclostephanoid diatoms.</title>
        <authorList>
            <person name="Roberts W.R."/>
            <person name="Alverson A.J."/>
        </authorList>
    </citation>
    <scope>NUCLEOTIDE SEQUENCE [LARGE SCALE GENOMIC DNA]</scope>
    <source>
        <strain evidence="3 4">AJA228-03</strain>
    </source>
</reference>
<evidence type="ECO:0000256" key="1">
    <source>
        <dbReference type="SAM" id="MobiDB-lite"/>
    </source>
</evidence>
<dbReference type="Pfam" id="PF00498">
    <property type="entry name" value="FHA"/>
    <property type="match status" value="1"/>
</dbReference>
<evidence type="ECO:0000313" key="3">
    <source>
        <dbReference type="EMBL" id="KAL3817474.1"/>
    </source>
</evidence>
<evidence type="ECO:0000313" key="4">
    <source>
        <dbReference type="Proteomes" id="UP001530377"/>
    </source>
</evidence>
<proteinExistence type="predicted"/>
<dbReference type="InterPro" id="IPR008984">
    <property type="entry name" value="SMAD_FHA_dom_sf"/>
</dbReference>
<accession>A0ABD3RZ14</accession>
<feature type="region of interest" description="Disordered" evidence="1">
    <location>
        <begin position="77"/>
        <end position="167"/>
    </location>
</feature>
<sequence>MDESYCASVSVGNKFPSGEPDDDWTIEELIRWSLDRHHASAIERTVEAISSLRDRCERECEDVMTLHDMAVRIDEDGRGGRTRDGGGAVEGGDIVKKGGGGGGDAIDEENVDPQRMSLDGPGMSTSKANTADSGDDDPIEGSTVANPDDHVSSAIRPHPPSSNNGSTMTVQITSGPHAPSRFHLRPRPGAPCLVGRSKGKKFVKNGISLHRDQEVSTTHGKFVVVVGGGGGGDGRPLTRYYFVDVGSTNGTVHDGALLVPNVRLTLADGMELKLGNSMLRIVLS</sequence>
<dbReference type="PROSITE" id="PS50006">
    <property type="entry name" value="FHA_DOMAIN"/>
    <property type="match status" value="1"/>
</dbReference>
<dbReference type="InterPro" id="IPR000253">
    <property type="entry name" value="FHA_dom"/>
</dbReference>
<organism evidence="3 4">
    <name type="scientific">Cyclostephanos tholiformis</name>
    <dbReference type="NCBI Taxonomy" id="382380"/>
    <lineage>
        <taxon>Eukaryota</taxon>
        <taxon>Sar</taxon>
        <taxon>Stramenopiles</taxon>
        <taxon>Ochrophyta</taxon>
        <taxon>Bacillariophyta</taxon>
        <taxon>Coscinodiscophyceae</taxon>
        <taxon>Thalassiosirophycidae</taxon>
        <taxon>Stephanodiscales</taxon>
        <taxon>Stephanodiscaceae</taxon>
        <taxon>Cyclostephanos</taxon>
    </lineage>
</organism>
<feature type="domain" description="FHA" evidence="2">
    <location>
        <begin position="192"/>
        <end position="258"/>
    </location>
</feature>